<dbReference type="RefSeq" id="WP_072410420.1">
    <property type="nucleotide sequence ID" value="NZ_FPKW01000009.1"/>
</dbReference>
<dbReference type="InterPro" id="IPR036388">
    <property type="entry name" value="WH-like_DNA-bd_sf"/>
</dbReference>
<keyword evidence="1" id="KW-0597">Phosphoprotein</keyword>
<feature type="domain" description="Response regulatory" evidence="2">
    <location>
        <begin position="6"/>
        <end position="133"/>
    </location>
</feature>
<keyword evidence="3" id="KW-0238">DNA-binding</keyword>
<dbReference type="InterPro" id="IPR001789">
    <property type="entry name" value="Sig_transdc_resp-reg_receiver"/>
</dbReference>
<dbReference type="AlphaFoldDB" id="A0A1K2IS30"/>
<dbReference type="STRING" id="1612149.SAMN05216324_10916"/>
<organism evidence="3 4">
    <name type="scientific">Chryseobacterium limigenitum</name>
    <dbReference type="NCBI Taxonomy" id="1612149"/>
    <lineage>
        <taxon>Bacteria</taxon>
        <taxon>Pseudomonadati</taxon>
        <taxon>Bacteroidota</taxon>
        <taxon>Flavobacteriia</taxon>
        <taxon>Flavobacteriales</taxon>
        <taxon>Weeksellaceae</taxon>
        <taxon>Chryseobacterium group</taxon>
        <taxon>Chryseobacterium</taxon>
    </lineage>
</organism>
<protein>
    <submittedName>
        <fullName evidence="3">DNA-binding response regulator, NarL/FixJ family, contains REC and HTH domains</fullName>
    </submittedName>
</protein>
<dbReference type="OrthoDB" id="651456at2"/>
<evidence type="ECO:0000259" key="2">
    <source>
        <dbReference type="PROSITE" id="PS50110"/>
    </source>
</evidence>
<evidence type="ECO:0000256" key="1">
    <source>
        <dbReference type="PROSITE-ProRule" id="PRU00169"/>
    </source>
</evidence>
<accession>A0A1K2IS30</accession>
<name>A0A1K2IS30_9FLAO</name>
<dbReference type="Proteomes" id="UP000182034">
    <property type="component" value="Unassembled WGS sequence"/>
</dbReference>
<dbReference type="SMART" id="SM00448">
    <property type="entry name" value="REC"/>
    <property type="match status" value="1"/>
</dbReference>
<reference evidence="4" key="1">
    <citation type="submission" date="2016-10" db="EMBL/GenBank/DDBJ databases">
        <authorList>
            <person name="Varghese N."/>
            <person name="Submissions S."/>
        </authorList>
    </citation>
    <scope>NUCLEOTIDE SEQUENCE [LARGE SCALE GENOMIC DNA]</scope>
    <source>
        <strain evidence="4">SUR2</strain>
    </source>
</reference>
<dbReference type="EMBL" id="FPKW01000009">
    <property type="protein sequence ID" value="SFZ95245.1"/>
    <property type="molecule type" value="Genomic_DNA"/>
</dbReference>
<dbReference type="Gene3D" id="3.40.50.2300">
    <property type="match status" value="1"/>
</dbReference>
<dbReference type="InterPro" id="IPR051015">
    <property type="entry name" value="EvgA-like"/>
</dbReference>
<sequence length="217" mass="25036">MKQQYRILLVDDHLITLEAYRGVLELMSQEFIFTEAQSIDEALEKAERQPQLLPFDMAFVDIHLPRSESKKIESGEGLALELKKKFTELKIVIPTQYNQPERIRYIIDKVNPDALLLKEEFRSAQICRAVEIVLSGGTYYSSKVELLLRKDHLQFDDYDLKILSCIARGVKIKDIENHVPLSSRAIEDRKSMLMIKLGVPPRNNEQLIAIAREKGLI</sequence>
<dbReference type="PROSITE" id="PS50110">
    <property type="entry name" value="RESPONSE_REGULATORY"/>
    <property type="match status" value="1"/>
</dbReference>
<proteinExistence type="predicted"/>
<dbReference type="SUPFAM" id="SSF52172">
    <property type="entry name" value="CheY-like"/>
    <property type="match status" value="1"/>
</dbReference>
<feature type="modified residue" description="4-aspartylphosphate" evidence="1">
    <location>
        <position position="61"/>
    </location>
</feature>
<evidence type="ECO:0000313" key="3">
    <source>
        <dbReference type="EMBL" id="SFZ95245.1"/>
    </source>
</evidence>
<keyword evidence="4" id="KW-1185">Reference proteome</keyword>
<dbReference type="PANTHER" id="PTHR45566">
    <property type="entry name" value="HTH-TYPE TRANSCRIPTIONAL REGULATOR YHJB-RELATED"/>
    <property type="match status" value="1"/>
</dbReference>
<evidence type="ECO:0000313" key="4">
    <source>
        <dbReference type="Proteomes" id="UP000182034"/>
    </source>
</evidence>
<gene>
    <name evidence="3" type="ORF">SAMN05216324_10916</name>
</gene>
<dbReference type="Gene3D" id="1.10.10.10">
    <property type="entry name" value="Winged helix-like DNA-binding domain superfamily/Winged helix DNA-binding domain"/>
    <property type="match status" value="1"/>
</dbReference>
<dbReference type="PANTHER" id="PTHR45566:SF1">
    <property type="entry name" value="HTH-TYPE TRANSCRIPTIONAL REGULATOR YHJB-RELATED"/>
    <property type="match status" value="1"/>
</dbReference>
<dbReference type="GO" id="GO:0003677">
    <property type="term" value="F:DNA binding"/>
    <property type="evidence" value="ECO:0007669"/>
    <property type="project" value="UniProtKB-KW"/>
</dbReference>
<dbReference type="Pfam" id="PF00072">
    <property type="entry name" value="Response_reg"/>
    <property type="match status" value="1"/>
</dbReference>
<dbReference type="GO" id="GO:0000160">
    <property type="term" value="P:phosphorelay signal transduction system"/>
    <property type="evidence" value="ECO:0007669"/>
    <property type="project" value="InterPro"/>
</dbReference>
<dbReference type="InterPro" id="IPR011006">
    <property type="entry name" value="CheY-like_superfamily"/>
</dbReference>